<dbReference type="GO" id="GO:0042398">
    <property type="term" value="P:modified amino acid biosynthetic process"/>
    <property type="evidence" value="ECO:0007669"/>
    <property type="project" value="InterPro"/>
</dbReference>
<dbReference type="InterPro" id="IPR014746">
    <property type="entry name" value="Gln_synth/guanido_kin_cat_dom"/>
</dbReference>
<dbReference type="SUPFAM" id="SSF55931">
    <property type="entry name" value="Glutamine synthetase/guanido kinase"/>
    <property type="match status" value="1"/>
</dbReference>
<comment type="similarity">
    <text evidence="5">Belongs to the glutamate--cysteine ligase type 2 family. YbdK subfamily.</text>
</comment>
<dbReference type="NCBIfam" id="NF010042">
    <property type="entry name" value="PRK13517.1-2"/>
    <property type="match status" value="1"/>
</dbReference>
<dbReference type="GO" id="GO:0005524">
    <property type="term" value="F:ATP binding"/>
    <property type="evidence" value="ECO:0007669"/>
    <property type="project" value="UniProtKB-KW"/>
</dbReference>
<comment type="caution">
    <text evidence="6">The sequence shown here is derived from an EMBL/GenBank/DDBJ whole genome shotgun (WGS) entry which is preliminary data.</text>
</comment>
<proteinExistence type="inferred from homology"/>
<dbReference type="Pfam" id="PF04107">
    <property type="entry name" value="GCS2"/>
    <property type="match status" value="1"/>
</dbReference>
<evidence type="ECO:0000256" key="2">
    <source>
        <dbReference type="ARBA" id="ARBA00022741"/>
    </source>
</evidence>
<evidence type="ECO:0000256" key="1">
    <source>
        <dbReference type="ARBA" id="ARBA00022598"/>
    </source>
</evidence>
<gene>
    <name evidence="6" type="ORF">L8U60_08710</name>
</gene>
<evidence type="ECO:0000256" key="4">
    <source>
        <dbReference type="ARBA" id="ARBA00048819"/>
    </source>
</evidence>
<dbReference type="RefSeq" id="WP_269966004.1">
    <property type="nucleotide sequence ID" value="NZ_JAKMUS010000014.1"/>
</dbReference>
<dbReference type="AlphaFoldDB" id="A0A9X3LWT5"/>
<organism evidence="6 7">
    <name type="scientific">Corynebacterium meitnerae</name>
    <dbReference type="NCBI Taxonomy" id="2913498"/>
    <lineage>
        <taxon>Bacteria</taxon>
        <taxon>Bacillati</taxon>
        <taxon>Actinomycetota</taxon>
        <taxon>Actinomycetes</taxon>
        <taxon>Mycobacteriales</taxon>
        <taxon>Corynebacteriaceae</taxon>
        <taxon>Corynebacterium</taxon>
    </lineage>
</organism>
<dbReference type="EMBL" id="JAKMUS010000014">
    <property type="protein sequence ID" value="MCZ9294565.1"/>
    <property type="molecule type" value="Genomic_DNA"/>
</dbReference>
<sequence length="387" mass="43491">MDPFRDFNRSAGPTLGVEWEIALVDPLSRDLVPFAADVIDQVEKRWPGTHLEKEFLKNTIELVTPVCQNTGEAMAYLAETKDKIQQVADDMGLQLWAGGGHPFADFRTQPVGDKPTYKEIINRTQYWGQQMLLWGTHVHVGIRHEDRVWPIINAIMTKYPHLLAISASSPAWEGLDTGYASNRTMLYQQLPTAGMPYQFGSWQEWVDFMRDQTISGVTSHTGSMHFDVRPAAKWGTIEVRISDAATNLRELAGIVALTHCLVVLFDDMLDQGLPLPTLQPWHVAENKWRGARYGLDAEIITSRDTDERLVTDDLRDLVEQLQPIAERLGCVEELGIVNEIIDGGAAYQRQRAVFETTGDWRGAVDQAVEELRAGRPTAACEDRPGVR</sequence>
<dbReference type="Gene3D" id="3.30.590.20">
    <property type="match status" value="1"/>
</dbReference>
<dbReference type="InterPro" id="IPR050141">
    <property type="entry name" value="GCL_type2/YbdK_subfam"/>
</dbReference>
<protein>
    <recommendedName>
        <fullName evidence="5">Putative glutamate--cysteine ligase 2</fullName>
        <ecNumber evidence="5">6.3.2.2</ecNumber>
    </recommendedName>
    <alternativeName>
        <fullName evidence="5">Gamma-glutamylcysteine synthetase 2</fullName>
        <shortName evidence="5">GCS 2</shortName>
        <shortName evidence="5">Gamma-GCS 2</shortName>
    </alternativeName>
</protein>
<dbReference type="PANTHER" id="PTHR36510:SF1">
    <property type="entry name" value="GLUTAMATE--CYSTEINE LIGASE 2-RELATED"/>
    <property type="match status" value="1"/>
</dbReference>
<dbReference type="NCBIfam" id="TIGR02050">
    <property type="entry name" value="gshA_cyan_rel"/>
    <property type="match status" value="1"/>
</dbReference>
<reference evidence="6" key="1">
    <citation type="submission" date="2022-02" db="EMBL/GenBank/DDBJ databases">
        <title>Corynebacterium sp. from urogenital microbiome.</title>
        <authorList>
            <person name="Cappelli E.A."/>
            <person name="Ribeiro T.G."/>
            <person name="Peixe L."/>
        </authorList>
    </citation>
    <scope>NUCLEOTIDE SEQUENCE</scope>
    <source>
        <strain evidence="6">C8Ua_172</strain>
    </source>
</reference>
<comment type="catalytic activity">
    <reaction evidence="4 5">
        <text>L-cysteine + L-glutamate + ATP = gamma-L-glutamyl-L-cysteine + ADP + phosphate + H(+)</text>
        <dbReference type="Rhea" id="RHEA:13285"/>
        <dbReference type="ChEBI" id="CHEBI:15378"/>
        <dbReference type="ChEBI" id="CHEBI:29985"/>
        <dbReference type="ChEBI" id="CHEBI:30616"/>
        <dbReference type="ChEBI" id="CHEBI:35235"/>
        <dbReference type="ChEBI" id="CHEBI:43474"/>
        <dbReference type="ChEBI" id="CHEBI:58173"/>
        <dbReference type="ChEBI" id="CHEBI:456216"/>
        <dbReference type="EC" id="6.3.2.2"/>
    </reaction>
</comment>
<dbReference type="EC" id="6.3.2.2" evidence="5"/>
<evidence type="ECO:0000313" key="6">
    <source>
        <dbReference type="EMBL" id="MCZ9294565.1"/>
    </source>
</evidence>
<evidence type="ECO:0000256" key="3">
    <source>
        <dbReference type="ARBA" id="ARBA00022840"/>
    </source>
</evidence>
<dbReference type="GO" id="GO:0004357">
    <property type="term" value="F:glutamate-cysteine ligase activity"/>
    <property type="evidence" value="ECO:0007669"/>
    <property type="project" value="UniProtKB-EC"/>
</dbReference>
<dbReference type="InterPro" id="IPR006336">
    <property type="entry name" value="GCS2"/>
</dbReference>
<dbReference type="Proteomes" id="UP001146468">
    <property type="component" value="Unassembled WGS sequence"/>
</dbReference>
<keyword evidence="2 5" id="KW-0547">Nucleotide-binding</keyword>
<accession>A0A9X3LWT5</accession>
<dbReference type="PANTHER" id="PTHR36510">
    <property type="entry name" value="GLUTAMATE--CYSTEINE LIGASE 2-RELATED"/>
    <property type="match status" value="1"/>
</dbReference>
<keyword evidence="7" id="KW-1185">Reference proteome</keyword>
<dbReference type="InterPro" id="IPR011793">
    <property type="entry name" value="YbdK"/>
</dbReference>
<keyword evidence="3 5" id="KW-0067">ATP-binding</keyword>
<evidence type="ECO:0000256" key="5">
    <source>
        <dbReference type="HAMAP-Rule" id="MF_01609"/>
    </source>
</evidence>
<name>A0A9X3LWT5_9CORY</name>
<keyword evidence="1 5" id="KW-0436">Ligase</keyword>
<dbReference type="HAMAP" id="MF_01609">
    <property type="entry name" value="Glu_cys_ligase_2"/>
    <property type="match status" value="1"/>
</dbReference>
<evidence type="ECO:0000313" key="7">
    <source>
        <dbReference type="Proteomes" id="UP001146468"/>
    </source>
</evidence>
<dbReference type="NCBIfam" id="NF010044">
    <property type="entry name" value="PRK13517.1-4"/>
    <property type="match status" value="1"/>
</dbReference>
<comment type="function">
    <text evidence="5">ATP-dependent carboxylate-amine ligase which exhibits weak glutamate--cysteine ligase activity.</text>
</comment>